<protein>
    <submittedName>
        <fullName evidence="1">DUF1287 domain-containing protein</fullName>
    </submittedName>
</protein>
<dbReference type="PIRSF" id="PIRSF011444">
    <property type="entry name" value="DUF1287"/>
    <property type="match status" value="1"/>
</dbReference>
<dbReference type="Proteomes" id="UP001500141">
    <property type="component" value="Unassembled WGS sequence"/>
</dbReference>
<evidence type="ECO:0000313" key="1">
    <source>
        <dbReference type="EMBL" id="GAA4771439.1"/>
    </source>
</evidence>
<reference evidence="2" key="1">
    <citation type="journal article" date="2019" name="Int. J. Syst. Evol. Microbiol.">
        <title>The Global Catalogue of Microorganisms (GCM) 10K type strain sequencing project: providing services to taxonomists for standard genome sequencing and annotation.</title>
        <authorList>
            <consortium name="The Broad Institute Genomics Platform"/>
            <consortium name="The Broad Institute Genome Sequencing Center for Infectious Disease"/>
            <person name="Wu L."/>
            <person name="Ma J."/>
        </authorList>
    </citation>
    <scope>NUCLEOTIDE SEQUENCE [LARGE SCALE GENOMIC DNA]</scope>
    <source>
        <strain evidence="2">JCM 18198</strain>
    </source>
</reference>
<dbReference type="PROSITE" id="PS51257">
    <property type="entry name" value="PROKAR_LIPOPROTEIN"/>
    <property type="match status" value="1"/>
</dbReference>
<gene>
    <name evidence="1" type="ORF">GCM10023230_22140</name>
</gene>
<dbReference type="InterPro" id="IPR009706">
    <property type="entry name" value="DUF1287"/>
</dbReference>
<sequence length="216" mass="24495">MYKHFILIFGSLFMGCKNHDSVAQTQNSPVINTSIKKIVNPNSFAEKLSNAALSIIDPNVVYTPNYVGITYPNGDVPQKTGVCTDVVIRAYRKLNIDLQKEVHEDMVSNFNLYPNLKKWGLKTTDTNIDHRRVPNLEVFFERKGNKLPVSQNPDDYETGDIVTWMINDKLPHIGIITHLKSEDGKRPMIVHNVGSGQVLADCLFSYDIVGHFKYEK</sequence>
<keyword evidence="2" id="KW-1185">Reference proteome</keyword>
<comment type="caution">
    <text evidence="1">The sequence shown here is derived from an EMBL/GenBank/DDBJ whole genome shotgun (WGS) entry which is preliminary data.</text>
</comment>
<dbReference type="RefSeq" id="WP_264544587.1">
    <property type="nucleotide sequence ID" value="NZ_BAABIP010000018.1"/>
</dbReference>
<proteinExistence type="predicted"/>
<dbReference type="Pfam" id="PF06940">
    <property type="entry name" value="DUF1287"/>
    <property type="match status" value="1"/>
</dbReference>
<name>A0ABP9A163_9FLAO</name>
<organism evidence="1 2">
    <name type="scientific">Flavobacterium hankyongi</name>
    <dbReference type="NCBI Taxonomy" id="1176532"/>
    <lineage>
        <taxon>Bacteria</taxon>
        <taxon>Pseudomonadati</taxon>
        <taxon>Bacteroidota</taxon>
        <taxon>Flavobacteriia</taxon>
        <taxon>Flavobacteriales</taxon>
        <taxon>Flavobacteriaceae</taxon>
        <taxon>Flavobacterium</taxon>
    </lineage>
</organism>
<dbReference type="EMBL" id="BAABIP010000018">
    <property type="protein sequence ID" value="GAA4771439.1"/>
    <property type="molecule type" value="Genomic_DNA"/>
</dbReference>
<accession>A0ABP9A163</accession>
<evidence type="ECO:0000313" key="2">
    <source>
        <dbReference type="Proteomes" id="UP001500141"/>
    </source>
</evidence>